<evidence type="ECO:0000313" key="2">
    <source>
        <dbReference type="Proteomes" id="UP001281147"/>
    </source>
</evidence>
<reference evidence="1" key="1">
    <citation type="submission" date="2023-07" db="EMBL/GenBank/DDBJ databases">
        <title>Black Yeasts Isolated from many extreme environments.</title>
        <authorList>
            <person name="Coleine C."/>
            <person name="Stajich J.E."/>
            <person name="Selbmann L."/>
        </authorList>
    </citation>
    <scope>NUCLEOTIDE SEQUENCE</scope>
    <source>
        <strain evidence="1">CCFEE 5714</strain>
    </source>
</reference>
<protein>
    <submittedName>
        <fullName evidence="1">Nucleoside diphosphate kinase Ndk1</fullName>
        <ecNumber evidence="1">2.7.4.6</ecNumber>
    </submittedName>
</protein>
<sequence length="191" mass="21575">MSTKNDNKPEIFSKLGPRDRGILTKAKEINERRQQQQNTMTSEQTFIAIKPDGVQRGLVGDIITRFERRGYKLVAMKLTTASKEHLEKHYEDLSDKPFFKGLVAYMASGPVCAMVWEGREVVKTGRQLLGATNPLASQPGTIRGDFAIDVGRNVCHGSDAVESAKKEIALWFDEKEIQSWTSTQHSWVYEK</sequence>
<dbReference type="Proteomes" id="UP001281147">
    <property type="component" value="Unassembled WGS sequence"/>
</dbReference>
<dbReference type="EMBL" id="JAUTXU010000111">
    <property type="protein sequence ID" value="KAK3707343.1"/>
    <property type="molecule type" value="Genomic_DNA"/>
</dbReference>
<gene>
    <name evidence="1" type="primary">ndk1_2</name>
    <name evidence="1" type="ORF">LTR37_012187</name>
</gene>
<proteinExistence type="predicted"/>
<comment type="caution">
    <text evidence="1">The sequence shown here is derived from an EMBL/GenBank/DDBJ whole genome shotgun (WGS) entry which is preliminary data.</text>
</comment>
<dbReference type="EC" id="2.7.4.6" evidence="1"/>
<organism evidence="1 2">
    <name type="scientific">Vermiconidia calcicola</name>
    <dbReference type="NCBI Taxonomy" id="1690605"/>
    <lineage>
        <taxon>Eukaryota</taxon>
        <taxon>Fungi</taxon>
        <taxon>Dikarya</taxon>
        <taxon>Ascomycota</taxon>
        <taxon>Pezizomycotina</taxon>
        <taxon>Dothideomycetes</taxon>
        <taxon>Dothideomycetidae</taxon>
        <taxon>Mycosphaerellales</taxon>
        <taxon>Extremaceae</taxon>
        <taxon>Vermiconidia</taxon>
    </lineage>
</organism>
<keyword evidence="1" id="KW-0418">Kinase</keyword>
<name>A0ACC3N175_9PEZI</name>
<accession>A0ACC3N175</accession>
<evidence type="ECO:0000313" key="1">
    <source>
        <dbReference type="EMBL" id="KAK3707343.1"/>
    </source>
</evidence>
<keyword evidence="1" id="KW-0808">Transferase</keyword>
<keyword evidence="2" id="KW-1185">Reference proteome</keyword>